<keyword evidence="1" id="KW-1133">Transmembrane helix</keyword>
<dbReference type="GeneID" id="94695484"/>
<evidence type="ECO:0000313" key="3">
    <source>
        <dbReference type="Proteomes" id="UP000183417"/>
    </source>
</evidence>
<dbReference type="AlphaFoldDB" id="A0A1H3TI63"/>
<reference evidence="2 3" key="1">
    <citation type="submission" date="2016-10" db="EMBL/GenBank/DDBJ databases">
        <authorList>
            <person name="de Groot N.N."/>
        </authorList>
    </citation>
    <scope>NUCLEOTIDE SEQUENCE [LARGE SCALE GENOMIC DNA]</scope>
    <source>
        <strain evidence="2 3">LMG 24775</strain>
    </source>
</reference>
<evidence type="ECO:0008006" key="4">
    <source>
        <dbReference type="Google" id="ProtNLM"/>
    </source>
</evidence>
<proteinExistence type="predicted"/>
<feature type="transmembrane region" description="Helical" evidence="1">
    <location>
        <begin position="35"/>
        <end position="54"/>
    </location>
</feature>
<organism evidence="2 3">
    <name type="scientific">Delftia lacustris</name>
    <dbReference type="NCBI Taxonomy" id="558537"/>
    <lineage>
        <taxon>Bacteria</taxon>
        <taxon>Pseudomonadati</taxon>
        <taxon>Pseudomonadota</taxon>
        <taxon>Betaproteobacteria</taxon>
        <taxon>Burkholderiales</taxon>
        <taxon>Comamonadaceae</taxon>
        <taxon>Delftia</taxon>
    </lineage>
</organism>
<evidence type="ECO:0000313" key="2">
    <source>
        <dbReference type="EMBL" id="SDZ49973.1"/>
    </source>
</evidence>
<gene>
    <name evidence="2" type="ORF">SAMN05421547_12920</name>
</gene>
<feature type="transmembrane region" description="Helical" evidence="1">
    <location>
        <begin position="7"/>
        <end position="29"/>
    </location>
</feature>
<dbReference type="EMBL" id="FNPE01000029">
    <property type="protein sequence ID" value="SDZ49973.1"/>
    <property type="molecule type" value="Genomic_DNA"/>
</dbReference>
<accession>A0A1H3TI63</accession>
<dbReference type="Proteomes" id="UP000183417">
    <property type="component" value="Unassembled WGS sequence"/>
</dbReference>
<name>A0A1H3TI63_9BURK</name>
<keyword evidence="1" id="KW-0472">Membrane</keyword>
<keyword evidence="1" id="KW-0812">Transmembrane</keyword>
<dbReference type="RefSeq" id="WP_074923579.1">
    <property type="nucleotide sequence ID" value="NZ_CP141274.1"/>
</dbReference>
<protein>
    <recommendedName>
        <fullName evidence="4">5-bromo-4-chloroindolyl phosphate hydrolysis protein</fullName>
    </recommendedName>
</protein>
<sequence>MRRLQLFFYGNGNLAGLALALLGPVLLFAGVIGAGWGWITLGLYVAGLLLGWALQPAGASFERALQQHWSAEDIRERIDELVQKARPMLTPEMQKHLDSVRGSVHEVLPSLAEAGPVFNDGLFTVRETVLQYLPATLSHYAALPPLFRVTQPVQDGKTARQLLTEQLALLAGQMQQVVAHVAASDAQALLANGRFLKQKFDRPDFLK</sequence>
<evidence type="ECO:0000256" key="1">
    <source>
        <dbReference type="SAM" id="Phobius"/>
    </source>
</evidence>